<reference evidence="1" key="1">
    <citation type="submission" date="2019-08" db="EMBL/GenBank/DDBJ databases">
        <title>The genome of the North American firefly Photinus pyralis.</title>
        <authorList>
            <consortium name="Photinus pyralis genome working group"/>
            <person name="Fallon T.R."/>
            <person name="Sander Lower S.E."/>
            <person name="Weng J.-K."/>
        </authorList>
    </citation>
    <scope>NUCLEOTIDE SEQUENCE</scope>
    <source>
        <strain evidence="1">TRF0915ILg1</strain>
        <tissue evidence="1">Whole body</tissue>
    </source>
</reference>
<comment type="caution">
    <text evidence="1">The sequence shown here is derived from an EMBL/GenBank/DDBJ whole genome shotgun (WGS) entry which is preliminary data.</text>
</comment>
<dbReference type="Proteomes" id="UP000801492">
    <property type="component" value="Unassembled WGS sequence"/>
</dbReference>
<keyword evidence="2" id="KW-1185">Reference proteome</keyword>
<protein>
    <submittedName>
        <fullName evidence="1">Uncharacterized protein</fullName>
    </submittedName>
</protein>
<accession>A0A8K0CGH8</accession>
<dbReference type="EMBL" id="VTPC01089980">
    <property type="protein sequence ID" value="KAF2885201.1"/>
    <property type="molecule type" value="Genomic_DNA"/>
</dbReference>
<dbReference type="AlphaFoldDB" id="A0A8K0CGH8"/>
<feature type="non-terminal residue" evidence="1">
    <location>
        <position position="1"/>
    </location>
</feature>
<evidence type="ECO:0000313" key="1">
    <source>
        <dbReference type="EMBL" id="KAF2885201.1"/>
    </source>
</evidence>
<proteinExistence type="predicted"/>
<name>A0A8K0CGH8_IGNLU</name>
<sequence>RSLISAEVSVNAEVSGLVDVLVNAGTAVSSCSYTSTTPEPLIQPEGREENIRSNDDKHAFLSQTANAFIEDLSLMPQLGAPLAKKEE</sequence>
<gene>
    <name evidence="1" type="ORF">ILUMI_20957</name>
</gene>
<organism evidence="1 2">
    <name type="scientific">Ignelater luminosus</name>
    <name type="common">Cucubano</name>
    <name type="synonym">Pyrophorus luminosus</name>
    <dbReference type="NCBI Taxonomy" id="2038154"/>
    <lineage>
        <taxon>Eukaryota</taxon>
        <taxon>Metazoa</taxon>
        <taxon>Ecdysozoa</taxon>
        <taxon>Arthropoda</taxon>
        <taxon>Hexapoda</taxon>
        <taxon>Insecta</taxon>
        <taxon>Pterygota</taxon>
        <taxon>Neoptera</taxon>
        <taxon>Endopterygota</taxon>
        <taxon>Coleoptera</taxon>
        <taxon>Polyphaga</taxon>
        <taxon>Elateriformia</taxon>
        <taxon>Elateroidea</taxon>
        <taxon>Elateridae</taxon>
        <taxon>Agrypninae</taxon>
        <taxon>Pyrophorini</taxon>
        <taxon>Ignelater</taxon>
    </lineage>
</organism>
<evidence type="ECO:0000313" key="2">
    <source>
        <dbReference type="Proteomes" id="UP000801492"/>
    </source>
</evidence>